<reference evidence="6 7" key="1">
    <citation type="submission" date="2020-01" db="EMBL/GenBank/DDBJ databases">
        <title>Polyphasic characterisation and genomic insights into a novel alkali tolerant bacterium VR-M41.</title>
        <authorList>
            <person name="Vemuluri V.R."/>
        </authorList>
    </citation>
    <scope>NUCLEOTIDE SEQUENCE [LARGE SCALE GENOMIC DNA]</scope>
    <source>
        <strain evidence="6 7">VR-M41</strain>
    </source>
</reference>
<comment type="similarity">
    <text evidence="2 4">Belongs to the class-IV pyridoxal-phosphate-dependent aminotransferase family.</text>
</comment>
<dbReference type="PROSITE" id="PS00770">
    <property type="entry name" value="AA_TRANSFER_CLASS_4"/>
    <property type="match status" value="1"/>
</dbReference>
<proteinExistence type="inferred from homology"/>
<keyword evidence="3 5" id="KW-0663">Pyridoxal phosphate</keyword>
<evidence type="ECO:0000256" key="2">
    <source>
        <dbReference type="ARBA" id="ARBA00009320"/>
    </source>
</evidence>
<dbReference type="InterPro" id="IPR036038">
    <property type="entry name" value="Aminotransferase-like"/>
</dbReference>
<comment type="caution">
    <text evidence="6">The sequence shown here is derived from an EMBL/GenBank/DDBJ whole genome shotgun (WGS) entry which is preliminary data.</text>
</comment>
<dbReference type="Gene3D" id="3.20.10.10">
    <property type="entry name" value="D-amino Acid Aminotransferase, subunit A, domain 2"/>
    <property type="match status" value="1"/>
</dbReference>
<sequence length="277" mass="29961">MDHGLMYGMGLFETFRTYGGEPFLFERHLARMKRGADELGIAWSPDHAALRAEVGALLNANGLADAYIRLTLTAGEGGLGLPSGRHYEHPCRIVYVKALPEPPTAWYAEGRTLQVLKTPRNTPEGAERLKSLHYMNGILGRRELDGIPGAEGAEGLMLTREGFAAEGIVSNLFFAAGGTLYTPAIGTGILPGITRQFVLELAAQAGIEAKEGFYTIADLNAADEIFLTGSVQGIVPVRVLRHGDGAEKVVGRGRPGPLTVRLTEEYRHYTKETGNRT</sequence>
<keyword evidence="7" id="KW-1185">Reference proteome</keyword>
<dbReference type="Gene3D" id="3.30.470.10">
    <property type="match status" value="1"/>
</dbReference>
<dbReference type="GO" id="GO:0016829">
    <property type="term" value="F:lyase activity"/>
    <property type="evidence" value="ECO:0007669"/>
    <property type="project" value="UniProtKB-KW"/>
</dbReference>
<keyword evidence="6" id="KW-0456">Lyase</keyword>
<dbReference type="SUPFAM" id="SSF56752">
    <property type="entry name" value="D-aminoacid aminotransferase-like PLP-dependent enzymes"/>
    <property type="match status" value="1"/>
</dbReference>
<accession>A0ABX0FB33</accession>
<dbReference type="InterPro" id="IPR043131">
    <property type="entry name" value="BCAT-like_N"/>
</dbReference>
<dbReference type="CDD" id="cd00449">
    <property type="entry name" value="PLPDE_IV"/>
    <property type="match status" value="1"/>
</dbReference>
<dbReference type="Pfam" id="PF01063">
    <property type="entry name" value="Aminotran_4"/>
    <property type="match status" value="1"/>
</dbReference>
<dbReference type="EMBL" id="JAAFGS010000015">
    <property type="protein sequence ID" value="NGZ78151.1"/>
    <property type="molecule type" value="Genomic_DNA"/>
</dbReference>
<evidence type="ECO:0000256" key="5">
    <source>
        <dbReference type="RuleBase" id="RU004516"/>
    </source>
</evidence>
<evidence type="ECO:0000256" key="3">
    <source>
        <dbReference type="ARBA" id="ARBA00022898"/>
    </source>
</evidence>
<dbReference type="InterPro" id="IPR018300">
    <property type="entry name" value="Aminotrans_IV_CS"/>
</dbReference>
<dbReference type="InterPro" id="IPR050571">
    <property type="entry name" value="Class-IV_PLP-Dep_Aminotrnsfr"/>
</dbReference>
<gene>
    <name evidence="6" type="ORF">GYN08_22915</name>
</gene>
<protein>
    <submittedName>
        <fullName evidence="6">4-amino-4-deoxychorismate lyase</fullName>
    </submittedName>
</protein>
<dbReference type="PANTHER" id="PTHR42743:SF11">
    <property type="entry name" value="AMINODEOXYCHORISMATE LYASE"/>
    <property type="match status" value="1"/>
</dbReference>
<dbReference type="InterPro" id="IPR001544">
    <property type="entry name" value="Aminotrans_IV"/>
</dbReference>
<comment type="cofactor">
    <cofactor evidence="1 5">
        <name>pyridoxal 5'-phosphate</name>
        <dbReference type="ChEBI" id="CHEBI:597326"/>
    </cofactor>
</comment>
<evidence type="ECO:0000313" key="6">
    <source>
        <dbReference type="EMBL" id="NGZ78151.1"/>
    </source>
</evidence>
<dbReference type="Proteomes" id="UP000800303">
    <property type="component" value="Unassembled WGS sequence"/>
</dbReference>
<evidence type="ECO:0000256" key="1">
    <source>
        <dbReference type="ARBA" id="ARBA00001933"/>
    </source>
</evidence>
<organism evidence="6 7">
    <name type="scientific">Saccharibacillus alkalitolerans</name>
    <dbReference type="NCBI Taxonomy" id="2705290"/>
    <lineage>
        <taxon>Bacteria</taxon>
        <taxon>Bacillati</taxon>
        <taxon>Bacillota</taxon>
        <taxon>Bacilli</taxon>
        <taxon>Bacillales</taxon>
        <taxon>Paenibacillaceae</taxon>
        <taxon>Saccharibacillus</taxon>
    </lineage>
</organism>
<evidence type="ECO:0000313" key="7">
    <source>
        <dbReference type="Proteomes" id="UP000800303"/>
    </source>
</evidence>
<name>A0ABX0FB33_9BACL</name>
<evidence type="ECO:0000256" key="4">
    <source>
        <dbReference type="RuleBase" id="RU004106"/>
    </source>
</evidence>
<dbReference type="InterPro" id="IPR043132">
    <property type="entry name" value="BCAT-like_C"/>
</dbReference>
<dbReference type="PANTHER" id="PTHR42743">
    <property type="entry name" value="AMINO-ACID AMINOTRANSFERASE"/>
    <property type="match status" value="1"/>
</dbReference>